<accession>A0ABN2SY15</accession>
<feature type="compositionally biased region" description="Low complexity" evidence="1">
    <location>
        <begin position="150"/>
        <end position="162"/>
    </location>
</feature>
<evidence type="ECO:0000313" key="2">
    <source>
        <dbReference type="EMBL" id="GAA1994396.1"/>
    </source>
</evidence>
<evidence type="ECO:0000256" key="1">
    <source>
        <dbReference type="SAM" id="MobiDB-lite"/>
    </source>
</evidence>
<dbReference type="Proteomes" id="UP001501585">
    <property type="component" value="Unassembled WGS sequence"/>
</dbReference>
<name>A0ABN2SY15_9ACTN</name>
<protein>
    <recommendedName>
        <fullName evidence="4">Tail assembly chaperone</fullName>
    </recommendedName>
</protein>
<feature type="region of interest" description="Disordered" evidence="1">
    <location>
        <begin position="141"/>
        <end position="182"/>
    </location>
</feature>
<evidence type="ECO:0008006" key="4">
    <source>
        <dbReference type="Google" id="ProtNLM"/>
    </source>
</evidence>
<gene>
    <name evidence="2" type="ORF">GCM10009799_20630</name>
</gene>
<comment type="caution">
    <text evidence="2">The sequence shown here is derived from an EMBL/GenBank/DDBJ whole genome shotgun (WGS) entry which is preliminary data.</text>
</comment>
<evidence type="ECO:0000313" key="3">
    <source>
        <dbReference type="Proteomes" id="UP001501585"/>
    </source>
</evidence>
<proteinExistence type="predicted"/>
<organism evidence="2 3">
    <name type="scientific">Nocardiopsis rhodophaea</name>
    <dbReference type="NCBI Taxonomy" id="280238"/>
    <lineage>
        <taxon>Bacteria</taxon>
        <taxon>Bacillati</taxon>
        <taxon>Actinomycetota</taxon>
        <taxon>Actinomycetes</taxon>
        <taxon>Streptosporangiales</taxon>
        <taxon>Nocardiopsidaceae</taxon>
        <taxon>Nocardiopsis</taxon>
    </lineage>
</organism>
<dbReference type="EMBL" id="BAAAPC010000007">
    <property type="protein sequence ID" value="GAA1994396.1"/>
    <property type="molecule type" value="Genomic_DNA"/>
</dbReference>
<feature type="compositionally biased region" description="Basic residues" evidence="1">
    <location>
        <begin position="171"/>
        <end position="182"/>
    </location>
</feature>
<sequence length="182" mass="19759">MDVHESLERAAEIQAERDAANPQASDHESFDAFWAEVEAKQKAEKAPRTETILGVTVQVPTPDTMTLRFRRQLDQLNMDRRGTTEAEVRAVLADLFGPDALDAWTDAGMTEQQLAVVMAWGIACASGTEITWREAYEAVTEGKAPDRLTAGAAGAATSTRRSGGTGGRSKGGQRRKGGRRKR</sequence>
<keyword evidence="3" id="KW-1185">Reference proteome</keyword>
<dbReference type="RefSeq" id="WP_344161714.1">
    <property type="nucleotide sequence ID" value="NZ_BAAAPC010000007.1"/>
</dbReference>
<reference evidence="3" key="1">
    <citation type="journal article" date="2019" name="Int. J. Syst. Evol. Microbiol.">
        <title>The Global Catalogue of Microorganisms (GCM) 10K type strain sequencing project: providing services to taxonomists for standard genome sequencing and annotation.</title>
        <authorList>
            <consortium name="The Broad Institute Genomics Platform"/>
            <consortium name="The Broad Institute Genome Sequencing Center for Infectious Disease"/>
            <person name="Wu L."/>
            <person name="Ma J."/>
        </authorList>
    </citation>
    <scope>NUCLEOTIDE SEQUENCE [LARGE SCALE GENOMIC DNA]</scope>
    <source>
        <strain evidence="3">JCM 15313</strain>
    </source>
</reference>